<evidence type="ECO:0000313" key="1">
    <source>
        <dbReference type="EMBL" id="ANI99726.1"/>
    </source>
</evidence>
<gene>
    <name evidence="1" type="ORF">A8O14_06330</name>
</gene>
<proteinExistence type="predicted"/>
<name>A0A191UFN9_9BURK</name>
<dbReference type="STRING" id="1743168.A8O14_06330"/>
<protein>
    <submittedName>
        <fullName evidence="1">Uncharacterized protein</fullName>
    </submittedName>
</protein>
<keyword evidence="2" id="KW-1185">Reference proteome</keyword>
<dbReference type="RefSeq" id="WP_068948734.1">
    <property type="nucleotide sequence ID" value="NZ_CP015922.1"/>
</dbReference>
<organism evidence="1 2">
    <name type="scientific">Polynucleobacter wuianus</name>
    <dbReference type="NCBI Taxonomy" id="1743168"/>
    <lineage>
        <taxon>Bacteria</taxon>
        <taxon>Pseudomonadati</taxon>
        <taxon>Pseudomonadota</taxon>
        <taxon>Betaproteobacteria</taxon>
        <taxon>Burkholderiales</taxon>
        <taxon>Burkholderiaceae</taxon>
        <taxon>Polynucleobacter</taxon>
    </lineage>
</organism>
<reference evidence="2" key="1">
    <citation type="submission" date="2016-05" db="EMBL/GenBank/DDBJ databases">
        <title>Polynucleobacter sp. QLW-P1FAT50C-4 genome.</title>
        <authorList>
            <person name="Hahn M.W."/>
        </authorList>
    </citation>
    <scope>NUCLEOTIDE SEQUENCE [LARGE SCALE GENOMIC DNA]</scope>
    <source>
        <strain evidence="2">QLW-P1FAT50C-4</strain>
    </source>
</reference>
<accession>A0A191UFN9</accession>
<dbReference type="KEGG" id="pwu:A8O14_06330"/>
<dbReference type="AlphaFoldDB" id="A0A191UFN9"/>
<evidence type="ECO:0000313" key="2">
    <source>
        <dbReference type="Proteomes" id="UP000078463"/>
    </source>
</evidence>
<sequence length="72" mass="8032">MVLEEGYLSGAINGFHNTSTVFKFNGGGTWIQAEYNYLYQYLYAPYAKVIEKNGMAFIEIEGIDASAPVRKA</sequence>
<dbReference type="EMBL" id="CP015922">
    <property type="protein sequence ID" value="ANI99726.1"/>
    <property type="molecule type" value="Genomic_DNA"/>
</dbReference>
<dbReference type="Proteomes" id="UP000078463">
    <property type="component" value="Chromosome"/>
</dbReference>